<protein>
    <submittedName>
        <fullName evidence="2">Secreted protein</fullName>
    </submittedName>
</protein>
<dbReference type="EMBL" id="GL883098">
    <property type="protein sequence ID" value="EGG09103.1"/>
    <property type="molecule type" value="Genomic_DNA"/>
</dbReference>
<proteinExistence type="predicted"/>
<dbReference type="Proteomes" id="UP000001072">
    <property type="component" value="Unassembled WGS sequence"/>
</dbReference>
<dbReference type="VEuPathDB" id="FungiDB:MELLADRAFT_104393"/>
<accession>F4REJ1</accession>
<feature type="chain" id="PRO_5003320744" evidence="1">
    <location>
        <begin position="25"/>
        <end position="129"/>
    </location>
</feature>
<name>F4REJ1_MELLP</name>
<dbReference type="HOGENOM" id="CLU_1960056_0_0_1"/>
<evidence type="ECO:0000313" key="3">
    <source>
        <dbReference type="Proteomes" id="UP000001072"/>
    </source>
</evidence>
<feature type="signal peptide" evidence="1">
    <location>
        <begin position="1"/>
        <end position="24"/>
    </location>
</feature>
<dbReference type="KEGG" id="mlr:MELLADRAFT_104393"/>
<keyword evidence="3" id="KW-1185">Reference proteome</keyword>
<dbReference type="AlphaFoldDB" id="F4REJ1"/>
<evidence type="ECO:0000313" key="2">
    <source>
        <dbReference type="EMBL" id="EGG09103.1"/>
    </source>
</evidence>
<dbReference type="RefSeq" id="XP_007407463.1">
    <property type="nucleotide sequence ID" value="XM_007407401.1"/>
</dbReference>
<evidence type="ECO:0000256" key="1">
    <source>
        <dbReference type="SAM" id="SignalP"/>
    </source>
</evidence>
<gene>
    <name evidence="2" type="ORF">MELLADRAFT_104393</name>
</gene>
<reference evidence="3" key="1">
    <citation type="journal article" date="2011" name="Proc. Natl. Acad. Sci. U.S.A.">
        <title>Obligate biotrophy features unraveled by the genomic analysis of rust fungi.</title>
        <authorList>
            <person name="Duplessis S."/>
            <person name="Cuomo C.A."/>
            <person name="Lin Y.-C."/>
            <person name="Aerts A."/>
            <person name="Tisserant E."/>
            <person name="Veneault-Fourrey C."/>
            <person name="Joly D.L."/>
            <person name="Hacquard S."/>
            <person name="Amselem J."/>
            <person name="Cantarel B.L."/>
            <person name="Chiu R."/>
            <person name="Coutinho P.M."/>
            <person name="Feau N."/>
            <person name="Field M."/>
            <person name="Frey P."/>
            <person name="Gelhaye E."/>
            <person name="Goldberg J."/>
            <person name="Grabherr M.G."/>
            <person name="Kodira C.D."/>
            <person name="Kohler A."/>
            <person name="Kuees U."/>
            <person name="Lindquist E.A."/>
            <person name="Lucas S.M."/>
            <person name="Mago R."/>
            <person name="Mauceli E."/>
            <person name="Morin E."/>
            <person name="Murat C."/>
            <person name="Pangilinan J.L."/>
            <person name="Park R."/>
            <person name="Pearson M."/>
            <person name="Quesneville H."/>
            <person name="Rouhier N."/>
            <person name="Sakthikumar S."/>
            <person name="Salamov A.A."/>
            <person name="Schmutz J."/>
            <person name="Selles B."/>
            <person name="Shapiro H."/>
            <person name="Tanguay P."/>
            <person name="Tuskan G.A."/>
            <person name="Henrissat B."/>
            <person name="Van de Peer Y."/>
            <person name="Rouze P."/>
            <person name="Ellis J.G."/>
            <person name="Dodds P.N."/>
            <person name="Schein J.E."/>
            <person name="Zhong S."/>
            <person name="Hamelin R.C."/>
            <person name="Grigoriev I.V."/>
            <person name="Szabo L.J."/>
            <person name="Martin F."/>
        </authorList>
    </citation>
    <scope>NUCLEOTIDE SEQUENCE [LARGE SCALE GENOMIC DNA]</scope>
    <source>
        <strain evidence="3">98AG31 / pathotype 3-4-7</strain>
    </source>
</reference>
<dbReference type="GeneID" id="18922241"/>
<keyword evidence="1" id="KW-0732">Signal</keyword>
<organism evidence="3">
    <name type="scientific">Melampsora larici-populina (strain 98AG31 / pathotype 3-4-7)</name>
    <name type="common">Poplar leaf rust fungus</name>
    <dbReference type="NCBI Taxonomy" id="747676"/>
    <lineage>
        <taxon>Eukaryota</taxon>
        <taxon>Fungi</taxon>
        <taxon>Dikarya</taxon>
        <taxon>Basidiomycota</taxon>
        <taxon>Pucciniomycotina</taxon>
        <taxon>Pucciniomycetes</taxon>
        <taxon>Pucciniales</taxon>
        <taxon>Melampsoraceae</taxon>
        <taxon>Melampsora</taxon>
    </lineage>
</organism>
<dbReference type="InParanoid" id="F4REJ1"/>
<sequence>MSTMSTHPLLIVLLIACLIFVTDACLVCGYDGRQYNPENPASTAAGFCAGVAIATNCEAKEWNTHFYADQWGENTLCRLKCDQPSTCAEEYTNKDPNGVAGQKQYKTLIGQVEMGCNLWPVHRESLIHA</sequence>